<gene>
    <name evidence="2" type="ORF">B0T20DRAFT_478183</name>
</gene>
<accession>A0AAE0PIU6</accession>
<organism evidence="2 3">
    <name type="scientific">Sordaria brevicollis</name>
    <dbReference type="NCBI Taxonomy" id="83679"/>
    <lineage>
        <taxon>Eukaryota</taxon>
        <taxon>Fungi</taxon>
        <taxon>Dikarya</taxon>
        <taxon>Ascomycota</taxon>
        <taxon>Pezizomycotina</taxon>
        <taxon>Sordariomycetes</taxon>
        <taxon>Sordariomycetidae</taxon>
        <taxon>Sordariales</taxon>
        <taxon>Sordariaceae</taxon>
        <taxon>Sordaria</taxon>
    </lineage>
</organism>
<proteinExistence type="predicted"/>
<keyword evidence="3" id="KW-1185">Reference proteome</keyword>
<dbReference type="Proteomes" id="UP001281003">
    <property type="component" value="Unassembled WGS sequence"/>
</dbReference>
<name>A0AAE0PIU6_SORBR</name>
<feature type="region of interest" description="Disordered" evidence="1">
    <location>
        <begin position="108"/>
        <end position="136"/>
    </location>
</feature>
<comment type="caution">
    <text evidence="2">The sequence shown here is derived from an EMBL/GenBank/DDBJ whole genome shotgun (WGS) entry which is preliminary data.</text>
</comment>
<evidence type="ECO:0000313" key="3">
    <source>
        <dbReference type="Proteomes" id="UP001281003"/>
    </source>
</evidence>
<protein>
    <submittedName>
        <fullName evidence="2">Uncharacterized protein</fullName>
    </submittedName>
</protein>
<reference evidence="2" key="1">
    <citation type="journal article" date="2023" name="Mol. Phylogenet. Evol.">
        <title>Genome-scale phylogeny and comparative genomics of the fungal order Sordariales.</title>
        <authorList>
            <person name="Hensen N."/>
            <person name="Bonometti L."/>
            <person name="Westerberg I."/>
            <person name="Brannstrom I.O."/>
            <person name="Guillou S."/>
            <person name="Cros-Aarteil S."/>
            <person name="Calhoun S."/>
            <person name="Haridas S."/>
            <person name="Kuo A."/>
            <person name="Mondo S."/>
            <person name="Pangilinan J."/>
            <person name="Riley R."/>
            <person name="LaButti K."/>
            <person name="Andreopoulos B."/>
            <person name="Lipzen A."/>
            <person name="Chen C."/>
            <person name="Yan M."/>
            <person name="Daum C."/>
            <person name="Ng V."/>
            <person name="Clum A."/>
            <person name="Steindorff A."/>
            <person name="Ohm R.A."/>
            <person name="Martin F."/>
            <person name="Silar P."/>
            <person name="Natvig D.O."/>
            <person name="Lalanne C."/>
            <person name="Gautier V."/>
            <person name="Ament-Velasquez S.L."/>
            <person name="Kruys A."/>
            <person name="Hutchinson M.I."/>
            <person name="Powell A.J."/>
            <person name="Barry K."/>
            <person name="Miller A.N."/>
            <person name="Grigoriev I.V."/>
            <person name="Debuchy R."/>
            <person name="Gladieux P."/>
            <person name="Hiltunen Thoren M."/>
            <person name="Johannesson H."/>
        </authorList>
    </citation>
    <scope>NUCLEOTIDE SEQUENCE</scope>
    <source>
        <strain evidence="2">FGSC 1904</strain>
    </source>
</reference>
<sequence length="235" mass="25856">MRTINKYKNVPGALFFKDLVPGNGLRWHYRGPNRTILKPRRGKNVCAALEVLVKELYPNEPNINLKAQPAKRTVHELLADVVDTATRFADVFPVLPNTWESRHLAAQGIATPSPPAPTPAVGEESSSSSSSGGASASAAASGAEVVEVDEHSFIYRAHKEAKLGKLLSREVFAGLFVAIVEAREKFLADERFAHHDRSRHCPLAQAVDRFKAAAWWWHKAYIPADIEIATGNDDE</sequence>
<evidence type="ECO:0000256" key="1">
    <source>
        <dbReference type="SAM" id="MobiDB-lite"/>
    </source>
</evidence>
<dbReference type="AlphaFoldDB" id="A0AAE0PIU6"/>
<feature type="compositionally biased region" description="Low complexity" evidence="1">
    <location>
        <begin position="119"/>
        <end position="136"/>
    </location>
</feature>
<evidence type="ECO:0000313" key="2">
    <source>
        <dbReference type="EMBL" id="KAK3400335.1"/>
    </source>
</evidence>
<dbReference type="EMBL" id="JAUTDP010000004">
    <property type="protein sequence ID" value="KAK3400335.1"/>
    <property type="molecule type" value="Genomic_DNA"/>
</dbReference>
<reference evidence="2" key="2">
    <citation type="submission" date="2023-07" db="EMBL/GenBank/DDBJ databases">
        <authorList>
            <consortium name="Lawrence Berkeley National Laboratory"/>
            <person name="Haridas S."/>
            <person name="Hensen N."/>
            <person name="Bonometti L."/>
            <person name="Westerberg I."/>
            <person name="Brannstrom I.O."/>
            <person name="Guillou S."/>
            <person name="Cros-Aarteil S."/>
            <person name="Calhoun S."/>
            <person name="Kuo A."/>
            <person name="Mondo S."/>
            <person name="Pangilinan J."/>
            <person name="Riley R."/>
            <person name="LaButti K."/>
            <person name="Andreopoulos B."/>
            <person name="Lipzen A."/>
            <person name="Chen C."/>
            <person name="Yanf M."/>
            <person name="Daum C."/>
            <person name="Ng V."/>
            <person name="Clum A."/>
            <person name="Steindorff A."/>
            <person name="Ohm R."/>
            <person name="Martin F."/>
            <person name="Silar P."/>
            <person name="Natvig D."/>
            <person name="Lalanne C."/>
            <person name="Gautier V."/>
            <person name="Ament-velasquez S.L."/>
            <person name="Kruys A."/>
            <person name="Hutchinson M.I."/>
            <person name="Powell A.J."/>
            <person name="Barry K."/>
            <person name="Miller A.N."/>
            <person name="Grigoriev I.V."/>
            <person name="Debuchy R."/>
            <person name="Gladieux P."/>
            <person name="Thoren M.H."/>
            <person name="Johannesson H."/>
        </authorList>
    </citation>
    <scope>NUCLEOTIDE SEQUENCE</scope>
    <source>
        <strain evidence="2">FGSC 1904</strain>
    </source>
</reference>